<comment type="caution">
    <text evidence="2">The sequence shown here is derived from an EMBL/GenBank/DDBJ whole genome shotgun (WGS) entry which is preliminary data.</text>
</comment>
<dbReference type="AlphaFoldDB" id="A0A916WME1"/>
<reference evidence="2" key="1">
    <citation type="journal article" date="2014" name="Int. J. Syst. Evol. Microbiol.">
        <title>Complete genome sequence of Corynebacterium casei LMG S-19264T (=DSM 44701T), isolated from a smear-ripened cheese.</title>
        <authorList>
            <consortium name="US DOE Joint Genome Institute (JGI-PGF)"/>
            <person name="Walter F."/>
            <person name="Albersmeier A."/>
            <person name="Kalinowski J."/>
            <person name="Ruckert C."/>
        </authorList>
    </citation>
    <scope>NUCLEOTIDE SEQUENCE</scope>
    <source>
        <strain evidence="2">CGMCC 1.15082</strain>
    </source>
</reference>
<dbReference type="Proteomes" id="UP000646478">
    <property type="component" value="Unassembled WGS sequence"/>
</dbReference>
<feature type="region of interest" description="Disordered" evidence="1">
    <location>
        <begin position="27"/>
        <end position="57"/>
    </location>
</feature>
<proteinExistence type="predicted"/>
<evidence type="ECO:0000313" key="3">
    <source>
        <dbReference type="Proteomes" id="UP000646478"/>
    </source>
</evidence>
<reference evidence="2" key="2">
    <citation type="submission" date="2020-09" db="EMBL/GenBank/DDBJ databases">
        <authorList>
            <person name="Sun Q."/>
            <person name="Zhou Y."/>
        </authorList>
    </citation>
    <scope>NUCLEOTIDE SEQUENCE</scope>
    <source>
        <strain evidence="2">CGMCC 1.15082</strain>
    </source>
</reference>
<sequence>MAGVGSGMDEHIAASHALRELRTQYVTFEGRSPKRRHDLSRSGTAHQGDDFQASIGEMTYQVAPDIAASSCDEEPLTG</sequence>
<evidence type="ECO:0000256" key="1">
    <source>
        <dbReference type="SAM" id="MobiDB-lite"/>
    </source>
</evidence>
<evidence type="ECO:0000313" key="2">
    <source>
        <dbReference type="EMBL" id="GGB11798.1"/>
    </source>
</evidence>
<organism evidence="2 3">
    <name type="scientific">Brucella endophytica</name>
    <dbReference type="NCBI Taxonomy" id="1963359"/>
    <lineage>
        <taxon>Bacteria</taxon>
        <taxon>Pseudomonadati</taxon>
        <taxon>Pseudomonadota</taxon>
        <taxon>Alphaproteobacteria</taxon>
        <taxon>Hyphomicrobiales</taxon>
        <taxon>Brucellaceae</taxon>
        <taxon>Brucella/Ochrobactrum group</taxon>
        <taxon>Brucella</taxon>
    </lineage>
</organism>
<protein>
    <submittedName>
        <fullName evidence="2">Uncharacterized protein</fullName>
    </submittedName>
</protein>
<keyword evidence="3" id="KW-1185">Reference proteome</keyword>
<gene>
    <name evidence="2" type="ORF">GCM10011491_44630</name>
</gene>
<dbReference type="EMBL" id="BMHH01000036">
    <property type="protein sequence ID" value="GGB11798.1"/>
    <property type="molecule type" value="Genomic_DNA"/>
</dbReference>
<name>A0A916WME1_9HYPH</name>
<accession>A0A916WME1</accession>